<dbReference type="Proteomes" id="UP000177871">
    <property type="component" value="Unassembled WGS sequence"/>
</dbReference>
<dbReference type="AlphaFoldDB" id="A0A1F6A5S2"/>
<dbReference type="PANTHER" id="PTHR20842">
    <property type="entry name" value="PROTEASE S51 ALPHA-ASPARTYL DIPEPTIDASE"/>
    <property type="match status" value="1"/>
</dbReference>
<dbReference type="Pfam" id="PF03575">
    <property type="entry name" value="Peptidase_S51"/>
    <property type="match status" value="1"/>
</dbReference>
<evidence type="ECO:0000256" key="3">
    <source>
        <dbReference type="ARBA" id="ARBA00022801"/>
    </source>
</evidence>
<comment type="similarity">
    <text evidence="1">Belongs to the peptidase S51 family.</text>
</comment>
<dbReference type="InterPro" id="IPR005320">
    <property type="entry name" value="Peptidase_S51"/>
</dbReference>
<keyword evidence="4" id="KW-0720">Serine protease</keyword>
<name>A0A1F6A5S2_9BACT</name>
<evidence type="ECO:0008006" key="7">
    <source>
        <dbReference type="Google" id="ProtNLM"/>
    </source>
</evidence>
<evidence type="ECO:0000256" key="2">
    <source>
        <dbReference type="ARBA" id="ARBA00022670"/>
    </source>
</evidence>
<gene>
    <name evidence="5" type="ORF">A2721_03070</name>
</gene>
<reference evidence="5 6" key="1">
    <citation type="journal article" date="2016" name="Nat. Commun.">
        <title>Thousands of microbial genomes shed light on interconnected biogeochemical processes in an aquifer system.</title>
        <authorList>
            <person name="Anantharaman K."/>
            <person name="Brown C.T."/>
            <person name="Hug L.A."/>
            <person name="Sharon I."/>
            <person name="Castelle C.J."/>
            <person name="Probst A.J."/>
            <person name="Thomas B.C."/>
            <person name="Singh A."/>
            <person name="Wilkins M.J."/>
            <person name="Karaoz U."/>
            <person name="Brodie E.L."/>
            <person name="Williams K.H."/>
            <person name="Hubbard S.S."/>
            <person name="Banfield J.F."/>
        </authorList>
    </citation>
    <scope>NUCLEOTIDE SEQUENCE [LARGE SCALE GENOMIC DNA]</scope>
</reference>
<accession>A0A1F6A5S2</accession>
<evidence type="ECO:0000313" key="5">
    <source>
        <dbReference type="EMBL" id="OGG19627.1"/>
    </source>
</evidence>
<dbReference type="Gene3D" id="3.40.50.880">
    <property type="match status" value="1"/>
</dbReference>
<keyword evidence="2" id="KW-0645">Protease</keyword>
<dbReference type="SUPFAM" id="SSF52317">
    <property type="entry name" value="Class I glutamine amidotransferase-like"/>
    <property type="match status" value="1"/>
</dbReference>
<dbReference type="GO" id="GO:0006508">
    <property type="term" value="P:proteolysis"/>
    <property type="evidence" value="ECO:0007669"/>
    <property type="project" value="UniProtKB-KW"/>
</dbReference>
<protein>
    <recommendedName>
        <fullName evidence="7">Peptidase E</fullName>
    </recommendedName>
</protein>
<evidence type="ECO:0000256" key="4">
    <source>
        <dbReference type="ARBA" id="ARBA00022825"/>
    </source>
</evidence>
<organism evidence="5 6">
    <name type="scientific">Candidatus Gottesmanbacteria bacterium RIFCSPHIGHO2_01_FULL_47_48</name>
    <dbReference type="NCBI Taxonomy" id="1798381"/>
    <lineage>
        <taxon>Bacteria</taxon>
        <taxon>Candidatus Gottesmaniibacteriota</taxon>
    </lineage>
</organism>
<sequence>MKLLLTSAGLSTAAIKKKFLELISKKTEEISVAFVAMASDVEEDKSYVEKDKELFAGIGVKLKDVDLKNKTMVELKEEIKNVDAIFVEGGNTFYLLYWIRRSGFDEVIEEMLSKGKVYVGASAGSIILGPSIETSGWEGGDRADVVELDSLEGLGLVNFGIYPHVKDDQREFLEEKGQKLSYKLILLTDEQAVVVEDSRWGVI</sequence>
<dbReference type="InterPro" id="IPR029062">
    <property type="entry name" value="Class_I_gatase-like"/>
</dbReference>
<comment type="caution">
    <text evidence="5">The sequence shown here is derived from an EMBL/GenBank/DDBJ whole genome shotgun (WGS) entry which is preliminary data.</text>
</comment>
<dbReference type="EMBL" id="MFJK01000006">
    <property type="protein sequence ID" value="OGG19627.1"/>
    <property type="molecule type" value="Genomic_DNA"/>
</dbReference>
<dbReference type="GO" id="GO:0008236">
    <property type="term" value="F:serine-type peptidase activity"/>
    <property type="evidence" value="ECO:0007669"/>
    <property type="project" value="UniProtKB-KW"/>
</dbReference>
<proteinExistence type="inferred from homology"/>
<keyword evidence="3" id="KW-0378">Hydrolase</keyword>
<evidence type="ECO:0000313" key="6">
    <source>
        <dbReference type="Proteomes" id="UP000177871"/>
    </source>
</evidence>
<dbReference type="STRING" id="1798381.A2721_03070"/>
<dbReference type="PANTHER" id="PTHR20842:SF0">
    <property type="entry name" value="ALPHA-ASPARTYL DIPEPTIDASE"/>
    <property type="match status" value="1"/>
</dbReference>
<evidence type="ECO:0000256" key="1">
    <source>
        <dbReference type="ARBA" id="ARBA00006534"/>
    </source>
</evidence>